<dbReference type="Proteomes" id="UP000006882">
    <property type="component" value="Chromosome G6"/>
</dbReference>
<sequence>MASPLKYMLYFDIFIFQRLQSILFPSSKVILNFHIPGHKMHVKYHGEMSMFPALNSFLPVKSMIAAIFLPKILEIFTGHSFPINSHIA</sequence>
<keyword evidence="2" id="KW-1185">Reference proteome</keyword>
<name>A0A251NT85_PRUPE</name>
<reference evidence="1 2" key="1">
    <citation type="journal article" date="2013" name="Nat. Genet.">
        <title>The high-quality draft genome of peach (Prunus persica) identifies unique patterns of genetic diversity, domestication and genome evolution.</title>
        <authorList>
            <consortium name="International Peach Genome Initiative"/>
            <person name="Verde I."/>
            <person name="Abbott A.G."/>
            <person name="Scalabrin S."/>
            <person name="Jung S."/>
            <person name="Shu S."/>
            <person name="Marroni F."/>
            <person name="Zhebentyayeva T."/>
            <person name="Dettori M.T."/>
            <person name="Grimwood J."/>
            <person name="Cattonaro F."/>
            <person name="Zuccolo A."/>
            <person name="Rossini L."/>
            <person name="Jenkins J."/>
            <person name="Vendramin E."/>
            <person name="Meisel L.A."/>
            <person name="Decroocq V."/>
            <person name="Sosinski B."/>
            <person name="Prochnik S."/>
            <person name="Mitros T."/>
            <person name="Policriti A."/>
            <person name="Cipriani G."/>
            <person name="Dondini L."/>
            <person name="Ficklin S."/>
            <person name="Goodstein D.M."/>
            <person name="Xuan P."/>
            <person name="Del Fabbro C."/>
            <person name="Aramini V."/>
            <person name="Copetti D."/>
            <person name="Gonzalez S."/>
            <person name="Horner D.S."/>
            <person name="Falchi R."/>
            <person name="Lucas S."/>
            <person name="Mica E."/>
            <person name="Maldonado J."/>
            <person name="Lazzari B."/>
            <person name="Bielenberg D."/>
            <person name="Pirona R."/>
            <person name="Miculan M."/>
            <person name="Barakat A."/>
            <person name="Testolin R."/>
            <person name="Stella A."/>
            <person name="Tartarini S."/>
            <person name="Tonutti P."/>
            <person name="Arus P."/>
            <person name="Orellana A."/>
            <person name="Wells C."/>
            <person name="Main D."/>
            <person name="Vizzotto G."/>
            <person name="Silva H."/>
            <person name="Salamini F."/>
            <person name="Schmutz J."/>
            <person name="Morgante M."/>
            <person name="Rokhsar D.S."/>
        </authorList>
    </citation>
    <scope>NUCLEOTIDE SEQUENCE [LARGE SCALE GENOMIC DNA]</scope>
    <source>
        <strain evidence="2">cv. Nemared</strain>
    </source>
</reference>
<gene>
    <name evidence="1" type="ORF">PRUPE_6G145700</name>
</gene>
<accession>A0A251NT85</accession>
<dbReference type="AlphaFoldDB" id="A0A251NT85"/>
<evidence type="ECO:0000313" key="1">
    <source>
        <dbReference type="EMBL" id="ONI01545.1"/>
    </source>
</evidence>
<organism evidence="1 2">
    <name type="scientific">Prunus persica</name>
    <name type="common">Peach</name>
    <name type="synonym">Amygdalus persica</name>
    <dbReference type="NCBI Taxonomy" id="3760"/>
    <lineage>
        <taxon>Eukaryota</taxon>
        <taxon>Viridiplantae</taxon>
        <taxon>Streptophyta</taxon>
        <taxon>Embryophyta</taxon>
        <taxon>Tracheophyta</taxon>
        <taxon>Spermatophyta</taxon>
        <taxon>Magnoliopsida</taxon>
        <taxon>eudicotyledons</taxon>
        <taxon>Gunneridae</taxon>
        <taxon>Pentapetalae</taxon>
        <taxon>rosids</taxon>
        <taxon>fabids</taxon>
        <taxon>Rosales</taxon>
        <taxon>Rosaceae</taxon>
        <taxon>Amygdaloideae</taxon>
        <taxon>Amygdaleae</taxon>
        <taxon>Prunus</taxon>
    </lineage>
</organism>
<dbReference type="Gramene" id="ONI01545">
    <property type="protein sequence ID" value="ONI01545"/>
    <property type="gene ID" value="PRUPE_6G145700"/>
</dbReference>
<proteinExistence type="predicted"/>
<protein>
    <submittedName>
        <fullName evidence="1">Uncharacterized protein</fullName>
    </submittedName>
</protein>
<dbReference type="EMBL" id="CM007656">
    <property type="protein sequence ID" value="ONI01545.1"/>
    <property type="molecule type" value="Genomic_DNA"/>
</dbReference>
<evidence type="ECO:0000313" key="2">
    <source>
        <dbReference type="Proteomes" id="UP000006882"/>
    </source>
</evidence>